<dbReference type="AlphaFoldDB" id="A0A0N5AP57"/>
<dbReference type="GO" id="GO:0097504">
    <property type="term" value="C:Gemini of Cajal bodies"/>
    <property type="evidence" value="ECO:0007669"/>
    <property type="project" value="UniProtKB-SubCell"/>
</dbReference>
<evidence type="ECO:0000256" key="3">
    <source>
        <dbReference type="ARBA" id="ARBA00005371"/>
    </source>
</evidence>
<dbReference type="InterPro" id="IPR010304">
    <property type="entry name" value="SMN_Tudor"/>
</dbReference>
<dbReference type="CDD" id="cd22852">
    <property type="entry name" value="SMN_C"/>
    <property type="match status" value="1"/>
</dbReference>
<evidence type="ECO:0000256" key="7">
    <source>
        <dbReference type="ARBA" id="ARBA00034695"/>
    </source>
</evidence>
<dbReference type="InterPro" id="IPR040424">
    <property type="entry name" value="Smn1"/>
</dbReference>
<evidence type="ECO:0000256" key="6">
    <source>
        <dbReference type="ARBA" id="ARBA00023242"/>
    </source>
</evidence>
<keyword evidence="9" id="KW-1185">Reference proteome</keyword>
<dbReference type="InterPro" id="IPR002999">
    <property type="entry name" value="Tudor"/>
</dbReference>
<dbReference type="CDD" id="cd21182">
    <property type="entry name" value="Tudor_SMN_SPF30-like"/>
    <property type="match status" value="1"/>
</dbReference>
<sequence length="132" mass="15512">MYEESIQKTYVRKKTFLPGWCVGDLCLAPYYEEDLWYPAVIKEISYLNKTCTVLYDEYNETSTVQISDLEPYVINIFYFAFQSAWNMPKLVPPPPPMFSNIPMPSGEESVSNMLLSWYMCGYHTGYYQVIKF</sequence>
<name>A0A0N5AP57_9BILA</name>
<reference evidence="10" key="1">
    <citation type="submission" date="2017-02" db="UniProtKB">
        <authorList>
            <consortium name="WormBaseParasite"/>
        </authorList>
    </citation>
    <scope>IDENTIFICATION</scope>
</reference>
<comment type="similarity">
    <text evidence="3">Belongs to the SMN family.</text>
</comment>
<evidence type="ECO:0000313" key="10">
    <source>
        <dbReference type="WBParaSite" id="SMUV_0000642301-mRNA-1"/>
    </source>
</evidence>
<dbReference type="GO" id="GO:0003723">
    <property type="term" value="F:RNA binding"/>
    <property type="evidence" value="ECO:0007669"/>
    <property type="project" value="InterPro"/>
</dbReference>
<protein>
    <submittedName>
        <fullName evidence="10">Tudor domain-containing protein</fullName>
    </submittedName>
</protein>
<evidence type="ECO:0000259" key="8">
    <source>
        <dbReference type="PROSITE" id="PS50304"/>
    </source>
</evidence>
<dbReference type="GO" id="GO:0030018">
    <property type="term" value="C:Z disc"/>
    <property type="evidence" value="ECO:0007669"/>
    <property type="project" value="UniProtKB-SubCell"/>
</dbReference>
<dbReference type="GO" id="GO:0008380">
    <property type="term" value="P:RNA splicing"/>
    <property type="evidence" value="ECO:0007669"/>
    <property type="project" value="UniProtKB-KW"/>
</dbReference>
<evidence type="ECO:0000256" key="1">
    <source>
        <dbReference type="ARBA" id="ARBA00004216"/>
    </source>
</evidence>
<evidence type="ECO:0000256" key="5">
    <source>
        <dbReference type="ARBA" id="ARBA00023187"/>
    </source>
</evidence>
<dbReference type="InterPro" id="IPR047313">
    <property type="entry name" value="SMN_C"/>
</dbReference>
<dbReference type="GO" id="GO:0006397">
    <property type="term" value="P:mRNA processing"/>
    <property type="evidence" value="ECO:0007669"/>
    <property type="project" value="UniProtKB-KW"/>
</dbReference>
<dbReference type="SUPFAM" id="SSF63748">
    <property type="entry name" value="Tudor/PWWP/MBT"/>
    <property type="match status" value="1"/>
</dbReference>
<dbReference type="PANTHER" id="PTHR39267">
    <property type="entry name" value="SURVIVAL MOTOR NEURON-LIKE PROTEIN 1"/>
    <property type="match status" value="1"/>
</dbReference>
<keyword evidence="6" id="KW-0539">Nucleus</keyword>
<evidence type="ECO:0000313" key="9">
    <source>
        <dbReference type="Proteomes" id="UP000046393"/>
    </source>
</evidence>
<dbReference type="Gene3D" id="2.30.30.140">
    <property type="match status" value="1"/>
</dbReference>
<keyword evidence="4" id="KW-0507">mRNA processing</keyword>
<keyword evidence="5" id="KW-0508">mRNA splicing</keyword>
<proteinExistence type="inferred from homology"/>
<organism evidence="9 10">
    <name type="scientific">Syphacia muris</name>
    <dbReference type="NCBI Taxonomy" id="451379"/>
    <lineage>
        <taxon>Eukaryota</taxon>
        <taxon>Metazoa</taxon>
        <taxon>Ecdysozoa</taxon>
        <taxon>Nematoda</taxon>
        <taxon>Chromadorea</taxon>
        <taxon>Rhabditida</taxon>
        <taxon>Spirurina</taxon>
        <taxon>Oxyuridomorpha</taxon>
        <taxon>Oxyuroidea</taxon>
        <taxon>Oxyuridae</taxon>
        <taxon>Syphacia</taxon>
    </lineage>
</organism>
<dbReference type="SMART" id="SM00333">
    <property type="entry name" value="TUDOR"/>
    <property type="match status" value="1"/>
</dbReference>
<dbReference type="WBParaSite" id="SMUV_0000642301-mRNA-1">
    <property type="protein sequence ID" value="SMUV_0000642301-mRNA-1"/>
    <property type="gene ID" value="SMUV_0000642301"/>
</dbReference>
<dbReference type="PROSITE" id="PS50304">
    <property type="entry name" value="TUDOR"/>
    <property type="match status" value="1"/>
</dbReference>
<dbReference type="PANTHER" id="PTHR39267:SF1">
    <property type="entry name" value="SURVIVAL MOTOR NEURON PROTEIN"/>
    <property type="match status" value="1"/>
</dbReference>
<dbReference type="Gene3D" id="3.40.190.10">
    <property type="entry name" value="Periplasmic binding protein-like II"/>
    <property type="match status" value="1"/>
</dbReference>
<dbReference type="Pfam" id="PF20635">
    <property type="entry name" value="SMN_YG-box"/>
    <property type="match status" value="1"/>
</dbReference>
<evidence type="ECO:0000256" key="2">
    <source>
        <dbReference type="ARBA" id="ARBA00004408"/>
    </source>
</evidence>
<dbReference type="Pfam" id="PF06003">
    <property type="entry name" value="SMN_Tudor"/>
    <property type="match status" value="1"/>
</dbReference>
<comment type="subcellular location">
    <subcellularLocation>
        <location evidence="1">Cytoplasm</location>
        <location evidence="1">Myofibril</location>
        <location evidence="1">Sarcomere</location>
        <location evidence="1">Z line</location>
    </subcellularLocation>
    <subcellularLocation>
        <location evidence="2">Nucleus</location>
        <location evidence="2">Cajal body</location>
    </subcellularLocation>
    <subcellularLocation>
        <location evidence="7">Nucleus</location>
        <location evidence="7">Gem</location>
    </subcellularLocation>
</comment>
<accession>A0A0N5AP57</accession>
<feature type="domain" description="Tudor" evidence="8">
    <location>
        <begin position="19"/>
        <end position="79"/>
    </location>
</feature>
<dbReference type="GO" id="GO:0015030">
    <property type="term" value="C:Cajal body"/>
    <property type="evidence" value="ECO:0007669"/>
    <property type="project" value="UniProtKB-SubCell"/>
</dbReference>
<evidence type="ECO:0000256" key="4">
    <source>
        <dbReference type="ARBA" id="ARBA00022664"/>
    </source>
</evidence>
<dbReference type="STRING" id="451379.A0A0N5AP57"/>
<dbReference type="Proteomes" id="UP000046393">
    <property type="component" value="Unplaced"/>
</dbReference>